<protein>
    <submittedName>
        <fullName evidence="1">Uncharacterized protein</fullName>
    </submittedName>
</protein>
<proteinExistence type="predicted"/>
<dbReference type="EMBL" id="CP048659">
    <property type="protein sequence ID" value="QOW45667.1"/>
    <property type="molecule type" value="Genomic_DNA"/>
</dbReference>
<name>A0A7S7AH28_9GAMM</name>
<dbReference type="Proteomes" id="UP000593966">
    <property type="component" value="Chromosome"/>
</dbReference>
<organism evidence="1 2">
    <name type="scientific">Acinetobacter piscicola</name>
    <dbReference type="NCBI Taxonomy" id="2006115"/>
    <lineage>
        <taxon>Bacteria</taxon>
        <taxon>Pseudomonadati</taxon>
        <taxon>Pseudomonadota</taxon>
        <taxon>Gammaproteobacteria</taxon>
        <taxon>Moraxellales</taxon>
        <taxon>Moraxellaceae</taxon>
        <taxon>Acinetobacter</taxon>
    </lineage>
</organism>
<evidence type="ECO:0000313" key="1">
    <source>
        <dbReference type="EMBL" id="QOW45667.1"/>
    </source>
</evidence>
<accession>A0A7S7AH28</accession>
<dbReference type="AlphaFoldDB" id="A0A7S7AH28"/>
<reference evidence="1 2" key="1">
    <citation type="submission" date="2020-02" db="EMBL/GenBank/DDBJ databases">
        <title>Tigecycline-resistant Acinetobacter species from pigs and migratory birds.</title>
        <authorList>
            <person name="Chen C."/>
            <person name="Sun J."/>
            <person name="Liao X.-P."/>
            <person name="Liu Y.-H."/>
        </authorList>
    </citation>
    <scope>NUCLEOTIDE SEQUENCE [LARGE SCALE GENOMIC DNA]</scope>
    <source>
        <strain evidence="1 2">YH12207_T</strain>
    </source>
</reference>
<keyword evidence="2" id="KW-1185">Reference proteome</keyword>
<dbReference type="RefSeq" id="WP_180047983.1">
    <property type="nucleotide sequence ID" value="NZ_CP048659.1"/>
</dbReference>
<evidence type="ECO:0000313" key="2">
    <source>
        <dbReference type="Proteomes" id="UP000593966"/>
    </source>
</evidence>
<gene>
    <name evidence="1" type="ORF">G0028_07030</name>
</gene>
<sequence>MAINLELLKELLKYDYQHKYFKSLANNFDINDTDKSLQLIRLVYNLFVQEFDNYTVFKEFLDGFEFSDFNRKNSTQWSCLCYIYQVKYIVNDDAELRKEIFSILVKDLKDNKIMEEKRFNRVMNGNEIAYNIEIRDNNKSEGLDLYYSDSIELIINMIRKNIYEYKDNESSFSLSIDTINEIKELQRVIPRLKEL</sequence>